<evidence type="ECO:0000313" key="4">
    <source>
        <dbReference type="EMBL" id="OSX59001.1"/>
    </source>
</evidence>
<sequence length="932" mass="104014">MLPARRRHLSDAWQAVLAVVLSSVFLLGIATHYSIIPRMRRPGLRKGKPDYEFPDFDKIVPLRTLDAHDVGLDDPARRFLVIGDVHGMNQSLQRDEPRLAPAAAAPGHRRGRAMRESRFAARIGRASLAKLLAAVSYRPATDTLAFAGDIMAKSTHAGSLAVLDFVTQHACGGAPGRVHAVRGNHDQMVVQWRAWRDWFAALHLDPTAAPAPWVPALAPARRALSRSRADPEKKDPPNVTRERLRAAQERAILHDVPDNRDPWVLLNMRGVRKSGKVTRQNGKGTPWSKVWNREIARCRGFEAGLDGEDGDDGDDGEDGGGGAALSLPCEPASIVYGHAATRGLDVKRWSVGVDTGCLYGRRLTALVLQRQGEDGGLPPWDDDDEDNDDDDEDDEDNDEEEECDDGEEEDDDDDFALQRVPRPTFRAKKPCRPSKAPRKPPKAKTRRITFGDDDARFGAHLYFVLSRVPSRRVAGLVIIHFVAYATAVHVDAGHQWYVMHHALDVAEIVSHIVSYLSWDPASRSYRDARSLGRLARTCKTLSAPSLDGLWIAQAGVENIVKAMPPDFWSERRETWRWFNREIRPQDWVRFRFYAQRVRIMLLNYSWGSHISDGVLDHEHMTMLGMFAISSPSFPNLRELETAQSTLPVELIPKLLGSKITHFKMALCDSEKMTYAILAHLPVLVPNLRALQLDHSCAQPEDRNGPFSFAGGAIQGLSRLESFKLSAGSTLCFQSFRELISSPRLISLEWTCNRVIDQLITSAPLVSVAFGDQQTLMSSVQDIKIGCNRLTASLRVLGAVKWVNLQYLTVNAVHAGREDLLDLCQRLGDQCSTASLKCIKIQVNEAESVNDLPGSFLRPLYAFRQLESITTNMEYNVMLRDADLMEMAVAWPRLRHLVIDHELFTDTRPCRPATTLSGLLHLVRHCPASVTSP</sequence>
<keyword evidence="2" id="KW-0812">Transmembrane</keyword>
<feature type="compositionally biased region" description="Acidic residues" evidence="1">
    <location>
        <begin position="305"/>
        <end position="318"/>
    </location>
</feature>
<organism evidence="4 5">
    <name type="scientific">Postia placenta MAD-698-R-SB12</name>
    <dbReference type="NCBI Taxonomy" id="670580"/>
    <lineage>
        <taxon>Eukaryota</taxon>
        <taxon>Fungi</taxon>
        <taxon>Dikarya</taxon>
        <taxon>Basidiomycota</taxon>
        <taxon>Agaricomycotina</taxon>
        <taxon>Agaricomycetes</taxon>
        <taxon>Polyporales</taxon>
        <taxon>Adustoporiaceae</taxon>
        <taxon>Rhodonia</taxon>
    </lineage>
</organism>
<name>A0A1X6MRJ6_9APHY</name>
<dbReference type="GeneID" id="36331501"/>
<feature type="compositionally biased region" description="Basic residues" evidence="1">
    <location>
        <begin position="425"/>
        <end position="447"/>
    </location>
</feature>
<evidence type="ECO:0000256" key="2">
    <source>
        <dbReference type="SAM" id="Phobius"/>
    </source>
</evidence>
<dbReference type="Pfam" id="PF00149">
    <property type="entry name" value="Metallophos"/>
    <property type="match status" value="1"/>
</dbReference>
<feature type="compositionally biased region" description="Acidic residues" evidence="1">
    <location>
        <begin position="380"/>
        <end position="415"/>
    </location>
</feature>
<dbReference type="Gene3D" id="3.80.10.10">
    <property type="entry name" value="Ribonuclease Inhibitor"/>
    <property type="match status" value="1"/>
</dbReference>
<feature type="domain" description="Calcineurin-like phosphoesterase" evidence="3">
    <location>
        <begin position="78"/>
        <end position="202"/>
    </location>
</feature>
<dbReference type="Gene3D" id="3.60.21.10">
    <property type="match status" value="1"/>
</dbReference>
<dbReference type="Proteomes" id="UP000194127">
    <property type="component" value="Unassembled WGS sequence"/>
</dbReference>
<dbReference type="GO" id="GO:0000298">
    <property type="term" value="F:endopolyphosphatase activity"/>
    <property type="evidence" value="ECO:0007669"/>
    <property type="project" value="TreeGrafter"/>
</dbReference>
<dbReference type="InterPro" id="IPR029052">
    <property type="entry name" value="Metallo-depent_PP-like"/>
</dbReference>
<gene>
    <name evidence="4" type="ORF">POSPLADRAFT_1151603</name>
</gene>
<dbReference type="SUPFAM" id="SSF56300">
    <property type="entry name" value="Metallo-dependent phosphatases"/>
    <property type="match status" value="1"/>
</dbReference>
<feature type="region of interest" description="Disordered" evidence="1">
    <location>
        <begin position="303"/>
        <end position="325"/>
    </location>
</feature>
<dbReference type="AlphaFoldDB" id="A0A1X6MRJ6"/>
<feature type="region of interest" description="Disordered" evidence="1">
    <location>
        <begin position="370"/>
        <end position="447"/>
    </location>
</feature>
<dbReference type="EMBL" id="KZ110603">
    <property type="protein sequence ID" value="OSX59001.1"/>
    <property type="molecule type" value="Genomic_DNA"/>
</dbReference>
<dbReference type="InterPro" id="IPR004843">
    <property type="entry name" value="Calcineurin-like_PHP"/>
</dbReference>
<dbReference type="RefSeq" id="XP_024335795.1">
    <property type="nucleotide sequence ID" value="XM_024486552.1"/>
</dbReference>
<dbReference type="STRING" id="670580.A0A1X6MRJ6"/>
<accession>A0A1X6MRJ6</accession>
<evidence type="ECO:0000259" key="3">
    <source>
        <dbReference type="Pfam" id="PF00149"/>
    </source>
</evidence>
<evidence type="ECO:0000313" key="5">
    <source>
        <dbReference type="Proteomes" id="UP000194127"/>
    </source>
</evidence>
<reference evidence="4 5" key="1">
    <citation type="submission" date="2017-04" db="EMBL/GenBank/DDBJ databases">
        <title>Genome Sequence of the Model Brown-Rot Fungus Postia placenta SB12.</title>
        <authorList>
            <consortium name="DOE Joint Genome Institute"/>
            <person name="Gaskell J."/>
            <person name="Kersten P."/>
            <person name="Larrondo L.F."/>
            <person name="Canessa P."/>
            <person name="Martinez D."/>
            <person name="Hibbett D."/>
            <person name="Schmoll M."/>
            <person name="Kubicek C.P."/>
            <person name="Martinez A.T."/>
            <person name="Yadav J."/>
            <person name="Master E."/>
            <person name="Magnuson J.K."/>
            <person name="James T."/>
            <person name="Yaver D."/>
            <person name="Berka R."/>
            <person name="Labutti K."/>
            <person name="Lipzen A."/>
            <person name="Aerts A."/>
            <person name="Barry K."/>
            <person name="Henrissat B."/>
            <person name="Blanchette R."/>
            <person name="Grigoriev I."/>
            <person name="Cullen D."/>
        </authorList>
    </citation>
    <scope>NUCLEOTIDE SEQUENCE [LARGE SCALE GENOMIC DNA]</scope>
    <source>
        <strain evidence="4 5">MAD-698-R-SB12</strain>
    </source>
</reference>
<evidence type="ECO:0000256" key="1">
    <source>
        <dbReference type="SAM" id="MobiDB-lite"/>
    </source>
</evidence>
<dbReference type="GO" id="GO:0006798">
    <property type="term" value="P:polyphosphate catabolic process"/>
    <property type="evidence" value="ECO:0007669"/>
    <property type="project" value="TreeGrafter"/>
</dbReference>
<keyword evidence="5" id="KW-1185">Reference proteome</keyword>
<feature type="transmembrane region" description="Helical" evidence="2">
    <location>
        <begin position="12"/>
        <end position="36"/>
    </location>
</feature>
<dbReference type="InterPro" id="IPR050126">
    <property type="entry name" value="Ap4A_hydrolase"/>
</dbReference>
<dbReference type="PANTHER" id="PTHR42850">
    <property type="entry name" value="METALLOPHOSPHOESTERASE"/>
    <property type="match status" value="1"/>
</dbReference>
<dbReference type="OrthoDB" id="10267127at2759"/>
<proteinExistence type="predicted"/>
<dbReference type="GO" id="GO:0005737">
    <property type="term" value="C:cytoplasm"/>
    <property type="evidence" value="ECO:0007669"/>
    <property type="project" value="TreeGrafter"/>
</dbReference>
<keyword evidence="2" id="KW-0472">Membrane</keyword>
<dbReference type="GO" id="GO:0016791">
    <property type="term" value="F:phosphatase activity"/>
    <property type="evidence" value="ECO:0007669"/>
    <property type="project" value="TreeGrafter"/>
</dbReference>
<keyword evidence="2" id="KW-1133">Transmembrane helix</keyword>
<dbReference type="PANTHER" id="PTHR42850:SF4">
    <property type="entry name" value="ZINC-DEPENDENT ENDOPOLYPHOSPHATASE"/>
    <property type="match status" value="1"/>
</dbReference>
<protein>
    <recommendedName>
        <fullName evidence="3">Calcineurin-like phosphoesterase domain-containing protein</fullName>
    </recommendedName>
</protein>
<dbReference type="InterPro" id="IPR032675">
    <property type="entry name" value="LRR_dom_sf"/>
</dbReference>